<keyword evidence="3" id="KW-1185">Reference proteome</keyword>
<accession>A0A9X3NCC4</accession>
<dbReference type="RefSeq" id="WP_270028493.1">
    <property type="nucleotide sequence ID" value="NZ_JAPDDP010000067.1"/>
</dbReference>
<organism evidence="2 3">
    <name type="scientific">Solirubrobacter phytolaccae</name>
    <dbReference type="NCBI Taxonomy" id="1404360"/>
    <lineage>
        <taxon>Bacteria</taxon>
        <taxon>Bacillati</taxon>
        <taxon>Actinomycetota</taxon>
        <taxon>Thermoleophilia</taxon>
        <taxon>Solirubrobacterales</taxon>
        <taxon>Solirubrobacteraceae</taxon>
        <taxon>Solirubrobacter</taxon>
    </lineage>
</organism>
<keyword evidence="1" id="KW-0812">Transmembrane</keyword>
<evidence type="ECO:0000256" key="1">
    <source>
        <dbReference type="SAM" id="Phobius"/>
    </source>
</evidence>
<feature type="transmembrane region" description="Helical" evidence="1">
    <location>
        <begin position="32"/>
        <end position="52"/>
    </location>
</feature>
<sequence length="74" mass="7961">MRRVTWVLVVLLLIAVLPLRWLLESVGVPRGPAAGAAGLALWSVGIVVLVALERRRRGTSSDRTSLAEHAGPPR</sequence>
<gene>
    <name evidence="2" type="ORF">OJ997_27450</name>
</gene>
<protein>
    <submittedName>
        <fullName evidence="2">Uncharacterized protein</fullName>
    </submittedName>
</protein>
<dbReference type="EMBL" id="JAPDDP010000067">
    <property type="protein sequence ID" value="MDA0184075.1"/>
    <property type="molecule type" value="Genomic_DNA"/>
</dbReference>
<evidence type="ECO:0000313" key="2">
    <source>
        <dbReference type="EMBL" id="MDA0184075.1"/>
    </source>
</evidence>
<proteinExistence type="predicted"/>
<keyword evidence="1" id="KW-0472">Membrane</keyword>
<keyword evidence="1" id="KW-1133">Transmembrane helix</keyword>
<reference evidence="2" key="1">
    <citation type="submission" date="2022-10" db="EMBL/GenBank/DDBJ databases">
        <title>The WGS of Solirubrobacter phytolaccae KCTC 29190.</title>
        <authorList>
            <person name="Jiang Z."/>
        </authorList>
    </citation>
    <scope>NUCLEOTIDE SEQUENCE</scope>
    <source>
        <strain evidence="2">KCTC 29190</strain>
    </source>
</reference>
<comment type="caution">
    <text evidence="2">The sequence shown here is derived from an EMBL/GenBank/DDBJ whole genome shotgun (WGS) entry which is preliminary data.</text>
</comment>
<dbReference type="AlphaFoldDB" id="A0A9X3NCC4"/>
<dbReference type="Proteomes" id="UP001147653">
    <property type="component" value="Unassembled WGS sequence"/>
</dbReference>
<evidence type="ECO:0000313" key="3">
    <source>
        <dbReference type="Proteomes" id="UP001147653"/>
    </source>
</evidence>
<name>A0A9X3NCC4_9ACTN</name>